<accession>A0A2K3JW57</accession>
<reference evidence="1 2" key="2">
    <citation type="journal article" date="2017" name="Front. Plant Sci.">
        <title>Gene Classification and Mining of Molecular Markers Useful in Red Clover (Trifolium pratense) Breeding.</title>
        <authorList>
            <person name="Istvanek J."/>
            <person name="Dluhosova J."/>
            <person name="Dluhos P."/>
            <person name="Patkova L."/>
            <person name="Nedelnik J."/>
            <person name="Repkova J."/>
        </authorList>
    </citation>
    <scope>NUCLEOTIDE SEQUENCE [LARGE SCALE GENOMIC DNA]</scope>
    <source>
        <strain evidence="2">cv. Tatra</strain>
        <tissue evidence="1">Young leaves</tissue>
    </source>
</reference>
<dbReference type="Proteomes" id="UP000236291">
    <property type="component" value="Unassembled WGS sequence"/>
</dbReference>
<dbReference type="Pfam" id="PF14223">
    <property type="entry name" value="Retrotran_gag_2"/>
    <property type="match status" value="1"/>
</dbReference>
<gene>
    <name evidence="1" type="ORF">L195_g050813</name>
</gene>
<dbReference type="AlphaFoldDB" id="A0A2K3JW57"/>
<proteinExistence type="predicted"/>
<name>A0A2K3JW57_TRIPR</name>
<organism evidence="1 2">
    <name type="scientific">Trifolium pratense</name>
    <name type="common">Red clover</name>
    <dbReference type="NCBI Taxonomy" id="57577"/>
    <lineage>
        <taxon>Eukaryota</taxon>
        <taxon>Viridiplantae</taxon>
        <taxon>Streptophyta</taxon>
        <taxon>Embryophyta</taxon>
        <taxon>Tracheophyta</taxon>
        <taxon>Spermatophyta</taxon>
        <taxon>Magnoliopsida</taxon>
        <taxon>eudicotyledons</taxon>
        <taxon>Gunneridae</taxon>
        <taxon>Pentapetalae</taxon>
        <taxon>rosids</taxon>
        <taxon>fabids</taxon>
        <taxon>Fabales</taxon>
        <taxon>Fabaceae</taxon>
        <taxon>Papilionoideae</taxon>
        <taxon>50 kb inversion clade</taxon>
        <taxon>NPAAA clade</taxon>
        <taxon>Hologalegina</taxon>
        <taxon>IRL clade</taxon>
        <taxon>Trifolieae</taxon>
        <taxon>Trifolium</taxon>
    </lineage>
</organism>
<comment type="caution">
    <text evidence="1">The sequence shown here is derived from an EMBL/GenBank/DDBJ whole genome shotgun (WGS) entry which is preliminary data.</text>
</comment>
<evidence type="ECO:0000313" key="1">
    <source>
        <dbReference type="EMBL" id="PNX58248.1"/>
    </source>
</evidence>
<sequence length="87" mass="10150">MKFSSMKLIIVKGVRQHIKRMRDIAAQLKTLEINMSESFLVHYIFCTLPSSNQPFIIPCNTHKDKWSVNELLTMRVQEERKIDDGNG</sequence>
<dbReference type="EMBL" id="ASHM01078181">
    <property type="protein sequence ID" value="PNX58248.1"/>
    <property type="molecule type" value="Genomic_DNA"/>
</dbReference>
<evidence type="ECO:0000313" key="2">
    <source>
        <dbReference type="Proteomes" id="UP000236291"/>
    </source>
</evidence>
<protein>
    <submittedName>
        <fullName evidence="1">Pectinesterase</fullName>
    </submittedName>
</protein>
<reference evidence="1 2" key="1">
    <citation type="journal article" date="2014" name="Am. J. Bot.">
        <title>Genome assembly and annotation for red clover (Trifolium pratense; Fabaceae).</title>
        <authorList>
            <person name="Istvanek J."/>
            <person name="Jaros M."/>
            <person name="Krenek A."/>
            <person name="Repkova J."/>
        </authorList>
    </citation>
    <scope>NUCLEOTIDE SEQUENCE [LARGE SCALE GENOMIC DNA]</scope>
    <source>
        <strain evidence="2">cv. Tatra</strain>
        <tissue evidence="1">Young leaves</tissue>
    </source>
</reference>